<proteinExistence type="predicted"/>
<keyword evidence="1" id="KW-1133">Transmembrane helix</keyword>
<feature type="transmembrane region" description="Helical" evidence="1">
    <location>
        <begin position="76"/>
        <end position="96"/>
    </location>
</feature>
<keyword evidence="1" id="KW-0812">Transmembrane</keyword>
<sequence length="100" mass="11653">MLSPLMPNTAHHCHRDTQPLRATGSTHTHRLVALTWVLFWVKEWWMDHGEHYLRSHSQGKKTMVHLQAQFSNWDLYLIQCFIAGAALTILCIRRFAVCAI</sequence>
<name>A0AAW0J5V7_QUESU</name>
<evidence type="ECO:0000256" key="1">
    <source>
        <dbReference type="SAM" id="Phobius"/>
    </source>
</evidence>
<protein>
    <submittedName>
        <fullName evidence="2">Uncharacterized protein</fullName>
    </submittedName>
</protein>
<dbReference type="EMBL" id="PKMF04000684">
    <property type="protein sequence ID" value="KAK7821963.1"/>
    <property type="molecule type" value="Genomic_DNA"/>
</dbReference>
<accession>A0AAW0J5V7</accession>
<reference evidence="2 3" key="1">
    <citation type="journal article" date="2018" name="Sci. Data">
        <title>The draft genome sequence of cork oak.</title>
        <authorList>
            <person name="Ramos A.M."/>
            <person name="Usie A."/>
            <person name="Barbosa P."/>
            <person name="Barros P.M."/>
            <person name="Capote T."/>
            <person name="Chaves I."/>
            <person name="Simoes F."/>
            <person name="Abreu I."/>
            <person name="Carrasquinho I."/>
            <person name="Faro C."/>
            <person name="Guimaraes J.B."/>
            <person name="Mendonca D."/>
            <person name="Nobrega F."/>
            <person name="Rodrigues L."/>
            <person name="Saibo N.J.M."/>
            <person name="Varela M.C."/>
            <person name="Egas C."/>
            <person name="Matos J."/>
            <person name="Miguel C.M."/>
            <person name="Oliveira M.M."/>
            <person name="Ricardo C.P."/>
            <person name="Goncalves S."/>
        </authorList>
    </citation>
    <scope>NUCLEOTIDE SEQUENCE [LARGE SCALE GENOMIC DNA]</scope>
    <source>
        <strain evidence="3">cv. HL8</strain>
    </source>
</reference>
<keyword evidence="1" id="KW-0472">Membrane</keyword>
<dbReference type="AlphaFoldDB" id="A0AAW0J5V7"/>
<evidence type="ECO:0000313" key="2">
    <source>
        <dbReference type="EMBL" id="KAK7821963.1"/>
    </source>
</evidence>
<gene>
    <name evidence="2" type="ORF">CFP56_037203</name>
</gene>
<dbReference type="Proteomes" id="UP000237347">
    <property type="component" value="Unassembled WGS sequence"/>
</dbReference>
<comment type="caution">
    <text evidence="2">The sequence shown here is derived from an EMBL/GenBank/DDBJ whole genome shotgun (WGS) entry which is preliminary data.</text>
</comment>
<keyword evidence="3" id="KW-1185">Reference proteome</keyword>
<organism evidence="2 3">
    <name type="scientific">Quercus suber</name>
    <name type="common">Cork oak</name>
    <dbReference type="NCBI Taxonomy" id="58331"/>
    <lineage>
        <taxon>Eukaryota</taxon>
        <taxon>Viridiplantae</taxon>
        <taxon>Streptophyta</taxon>
        <taxon>Embryophyta</taxon>
        <taxon>Tracheophyta</taxon>
        <taxon>Spermatophyta</taxon>
        <taxon>Magnoliopsida</taxon>
        <taxon>eudicotyledons</taxon>
        <taxon>Gunneridae</taxon>
        <taxon>Pentapetalae</taxon>
        <taxon>rosids</taxon>
        <taxon>fabids</taxon>
        <taxon>Fagales</taxon>
        <taxon>Fagaceae</taxon>
        <taxon>Quercus</taxon>
    </lineage>
</organism>
<evidence type="ECO:0000313" key="3">
    <source>
        <dbReference type="Proteomes" id="UP000237347"/>
    </source>
</evidence>